<dbReference type="InterPro" id="IPR043130">
    <property type="entry name" value="CDP-OH_PTrfase_TM_dom"/>
</dbReference>
<feature type="transmembrane region" description="Helical" evidence="3">
    <location>
        <begin position="125"/>
        <end position="143"/>
    </location>
</feature>
<dbReference type="GO" id="GO:0008654">
    <property type="term" value="P:phospholipid biosynthetic process"/>
    <property type="evidence" value="ECO:0007669"/>
    <property type="project" value="InterPro"/>
</dbReference>
<dbReference type="GO" id="GO:0016020">
    <property type="term" value="C:membrane"/>
    <property type="evidence" value="ECO:0007669"/>
    <property type="project" value="InterPro"/>
</dbReference>
<dbReference type="EMBL" id="VORT01000004">
    <property type="protein sequence ID" value="TXD73458.1"/>
    <property type="molecule type" value="Genomic_DNA"/>
</dbReference>
<feature type="transmembrane region" description="Helical" evidence="3">
    <location>
        <begin position="67"/>
        <end position="86"/>
    </location>
</feature>
<evidence type="ECO:0000313" key="4">
    <source>
        <dbReference type="EMBL" id="TXD73458.1"/>
    </source>
</evidence>
<dbReference type="OrthoDB" id="9785031at2"/>
<reference evidence="4 5" key="1">
    <citation type="submission" date="2019-08" db="EMBL/GenBank/DDBJ databases">
        <title>Genome of Aequorivita antarctica SW49 (type strain).</title>
        <authorList>
            <person name="Bowman J.P."/>
        </authorList>
    </citation>
    <scope>NUCLEOTIDE SEQUENCE [LARGE SCALE GENOMIC DNA]</scope>
    <source>
        <strain evidence="4 5">SW49</strain>
    </source>
</reference>
<feature type="transmembrane region" description="Helical" evidence="3">
    <location>
        <begin position="92"/>
        <end position="113"/>
    </location>
</feature>
<dbReference type="Gene3D" id="1.20.120.1760">
    <property type="match status" value="1"/>
</dbReference>
<feature type="transmembrane region" description="Helical" evidence="3">
    <location>
        <begin position="20"/>
        <end position="46"/>
    </location>
</feature>
<keyword evidence="5" id="KW-1185">Reference proteome</keyword>
<comment type="similarity">
    <text evidence="2">Belongs to the CDP-alcohol phosphatidyltransferase class-I family.</text>
</comment>
<sequence length="203" mass="23743">MLTFKNFNIADWFSFYRVAVAPFLFLLIFLDFRILFTWFLLVSYLTDAIDGYLARKLKITSARGSQLDSFGDQVTLIIGIIGLFFFEPDFIQQNLTLLLIVFVPYGIQMFIAYKKYGKATAFHTYLAKLSAITQAVFILWLLFFGPVYWLFYFMVVLGLIETAEEITLIFLYDKWVAGVKGLYWALRDKRRLEKSDNTSNKKQ</sequence>
<keyword evidence="3" id="KW-0812">Transmembrane</keyword>
<evidence type="ECO:0000256" key="1">
    <source>
        <dbReference type="ARBA" id="ARBA00022679"/>
    </source>
</evidence>
<dbReference type="InterPro" id="IPR000462">
    <property type="entry name" value="CDP-OH_P_trans"/>
</dbReference>
<evidence type="ECO:0000256" key="2">
    <source>
        <dbReference type="RuleBase" id="RU003750"/>
    </source>
</evidence>
<dbReference type="InterPro" id="IPR048254">
    <property type="entry name" value="CDP_ALCOHOL_P_TRANSF_CS"/>
</dbReference>
<keyword evidence="3" id="KW-0472">Membrane</keyword>
<name>A0A5C6Z0C5_9FLAO</name>
<dbReference type="RefSeq" id="WP_111845341.1">
    <property type="nucleotide sequence ID" value="NZ_UEGI01000016.1"/>
</dbReference>
<dbReference type="GO" id="GO:0016780">
    <property type="term" value="F:phosphotransferase activity, for other substituted phosphate groups"/>
    <property type="evidence" value="ECO:0007669"/>
    <property type="project" value="InterPro"/>
</dbReference>
<evidence type="ECO:0000313" key="5">
    <source>
        <dbReference type="Proteomes" id="UP000321497"/>
    </source>
</evidence>
<protein>
    <submittedName>
        <fullName evidence="4">CDP-alcohol phosphatidyltransferase family protein</fullName>
    </submittedName>
</protein>
<accession>A0A5C6Z0C5</accession>
<organism evidence="4 5">
    <name type="scientific">Aequorivita antarctica</name>
    <dbReference type="NCBI Taxonomy" id="153266"/>
    <lineage>
        <taxon>Bacteria</taxon>
        <taxon>Pseudomonadati</taxon>
        <taxon>Bacteroidota</taxon>
        <taxon>Flavobacteriia</taxon>
        <taxon>Flavobacteriales</taxon>
        <taxon>Flavobacteriaceae</taxon>
        <taxon>Aequorivita</taxon>
    </lineage>
</organism>
<keyword evidence="3" id="KW-1133">Transmembrane helix</keyword>
<keyword evidence="1 2" id="KW-0808">Transferase</keyword>
<dbReference type="AlphaFoldDB" id="A0A5C6Z0C5"/>
<comment type="caution">
    <text evidence="4">The sequence shown here is derived from an EMBL/GenBank/DDBJ whole genome shotgun (WGS) entry which is preliminary data.</text>
</comment>
<gene>
    <name evidence="4" type="ORF">ESU54_06750</name>
</gene>
<dbReference type="Pfam" id="PF01066">
    <property type="entry name" value="CDP-OH_P_transf"/>
    <property type="match status" value="1"/>
</dbReference>
<dbReference type="Proteomes" id="UP000321497">
    <property type="component" value="Unassembled WGS sequence"/>
</dbReference>
<proteinExistence type="inferred from homology"/>
<evidence type="ECO:0000256" key="3">
    <source>
        <dbReference type="SAM" id="Phobius"/>
    </source>
</evidence>
<dbReference type="PROSITE" id="PS00379">
    <property type="entry name" value="CDP_ALCOHOL_P_TRANSF"/>
    <property type="match status" value="1"/>
</dbReference>